<dbReference type="OrthoDB" id="9870196at2"/>
<dbReference type="STRING" id="1008459.TASI_1063"/>
<organism evidence="1 2">
    <name type="scientific">Taylorella asinigenitalis (strain MCE3)</name>
    <dbReference type="NCBI Taxonomy" id="1008459"/>
    <lineage>
        <taxon>Bacteria</taxon>
        <taxon>Pseudomonadati</taxon>
        <taxon>Pseudomonadota</taxon>
        <taxon>Betaproteobacteria</taxon>
        <taxon>Burkholderiales</taxon>
        <taxon>Alcaligenaceae</taxon>
        <taxon>Taylorella</taxon>
    </lineage>
</organism>
<dbReference type="RefSeq" id="WP_014111715.1">
    <property type="nucleotide sequence ID" value="NC_016043.1"/>
</dbReference>
<accession>G4QC04</accession>
<evidence type="ECO:0000313" key="2">
    <source>
        <dbReference type="Proteomes" id="UP000009284"/>
    </source>
</evidence>
<keyword evidence="2" id="KW-1185">Reference proteome</keyword>
<dbReference type="EMBL" id="CP003059">
    <property type="protein sequence ID" value="AEP36820.1"/>
    <property type="molecule type" value="Genomic_DNA"/>
</dbReference>
<protein>
    <submittedName>
        <fullName evidence="1">Uncharacterized protein</fullName>
    </submittedName>
</protein>
<gene>
    <name evidence="1" type="ordered locus">TASI_1063</name>
</gene>
<sequence>MNFLFSVLISLVIFGSNSDLSIDILFSSIHNKCNIPSWSGGYGNCIRNNTVFINKLSNKYIENLSNELIRRNLLAYNNSINTLCRYHANSIAIHDYPSNADAYGSCFINNKKDFYKTLVKKDLNSLIDKNCNSEKNNIALSKINFLIIKAKYKLNYLIRNEDEPVDLYDNQMYRSYELNLDELKKMEKQIENFSQDGCFESNIDSILKVFKNNYSEVSYYFIPINIYRKLDNIADQALLTCDSNCQRFDFNKWIKKSKTKDLSKAWFKYSEQFCTLLTSTLNEPDIVDYKKSCLYIKAYQLENFDYQLSKFQTNTLDYYSITDLESHIDMDTSYLMKTKKDWTKPLHKAFKHFSNMYCHNKASICKSFFEMIYLKDLIEIHAHQRKILFRKLEVNPLFSLEKTTKFSSVQIQN</sequence>
<name>G4QC04_TAYAM</name>
<dbReference type="HOGENOM" id="CLU_696241_0_0_4"/>
<reference evidence="1 2" key="2">
    <citation type="journal article" date="2012" name="PLoS ONE">
        <title>Genomic characterization of the taylorella genus.</title>
        <authorList>
            <person name="Hebert L."/>
            <person name="Moumen B."/>
            <person name="Pons N."/>
            <person name="Duquesne F."/>
            <person name="Breuil M.F."/>
            <person name="Goux D."/>
            <person name="Batto J.M."/>
            <person name="Laugier C."/>
            <person name="Renault P."/>
            <person name="Petry S."/>
        </authorList>
    </citation>
    <scope>NUCLEOTIDE SEQUENCE [LARGE SCALE GENOMIC DNA]</scope>
    <source>
        <strain evidence="1 2">MCE3</strain>
    </source>
</reference>
<evidence type="ECO:0000313" key="1">
    <source>
        <dbReference type="EMBL" id="AEP36820.1"/>
    </source>
</evidence>
<dbReference type="KEGG" id="tas:TASI_1063"/>
<dbReference type="AlphaFoldDB" id="G4QC04"/>
<dbReference type="Proteomes" id="UP000009284">
    <property type="component" value="Chromosome"/>
</dbReference>
<proteinExistence type="predicted"/>
<reference key="1">
    <citation type="submission" date="2011-09" db="EMBL/GenBank/DDBJ databases">
        <title>Genomic characterization of the Taylorella genus.</title>
        <authorList>
            <person name="Hebert L."/>
            <person name="Moumen B."/>
            <person name="Pons N."/>
            <person name="Duquesne F."/>
            <person name="Breuil M.-F."/>
            <person name="Goux D."/>
            <person name="Batto J.-M."/>
            <person name="Renault P."/>
            <person name="Laugier C."/>
            <person name="Petry S."/>
        </authorList>
    </citation>
    <scope>NUCLEOTIDE SEQUENCE</scope>
    <source>
        <strain>MCE3</strain>
    </source>
</reference>